<dbReference type="PANTHER" id="PTHR42928:SF5">
    <property type="entry name" value="BLR1237 PROTEIN"/>
    <property type="match status" value="1"/>
</dbReference>
<evidence type="ECO:0000313" key="4">
    <source>
        <dbReference type="Proteomes" id="UP000190675"/>
    </source>
</evidence>
<sequence length="327" mass="34501">MTAPRFVLALAAILLALPNLAAPCAAQDYPTRPIRIIVPFGAGGPADVAARLIGNVLQEKFGQAVVVENRTGAGGVIGTQEVVKSPPDGYTLLMMSNTQTANESLMAPAQRKYELMRDLAPIAPVNSADLVIVVHPQVAAKTLAEFIALAKSQPGKLNYASSGTGTPYHMAGELFKAMAGIDVVHVPYRNSGEARSGVIGGQVQMMIDAVTTMAPNVTAGQVRALATTGKSRSDVLPDVPTAGEAGVPGYEATIWLGLMAPTGTPKPIIDRLNAAVNEVVKRPDIVKLWKDQGAVPMSMTPEAFDKYLRGDIAKWAEVVKKFPDKPQ</sequence>
<dbReference type="CDD" id="cd13578">
    <property type="entry name" value="PBP2_Bug27"/>
    <property type="match status" value="1"/>
</dbReference>
<dbReference type="SUPFAM" id="SSF53850">
    <property type="entry name" value="Periplasmic binding protein-like II"/>
    <property type="match status" value="1"/>
</dbReference>
<dbReference type="PIRSF" id="PIRSF017082">
    <property type="entry name" value="YflP"/>
    <property type="match status" value="1"/>
</dbReference>
<organism evidence="3 4">
    <name type="scientific">Bradyrhizobium erythrophlei</name>
    <dbReference type="NCBI Taxonomy" id="1437360"/>
    <lineage>
        <taxon>Bacteria</taxon>
        <taxon>Pseudomonadati</taxon>
        <taxon>Pseudomonadota</taxon>
        <taxon>Alphaproteobacteria</taxon>
        <taxon>Hyphomicrobiales</taxon>
        <taxon>Nitrobacteraceae</taxon>
        <taxon>Bradyrhizobium</taxon>
    </lineage>
</organism>
<dbReference type="Gene3D" id="3.40.190.10">
    <property type="entry name" value="Periplasmic binding protein-like II"/>
    <property type="match status" value="1"/>
</dbReference>
<dbReference type="AlphaFoldDB" id="A0A1M5USK6"/>
<dbReference type="Gene3D" id="3.40.190.150">
    <property type="entry name" value="Bordetella uptake gene, domain 1"/>
    <property type="match status" value="1"/>
</dbReference>
<dbReference type="RefSeq" id="WP_079572085.1">
    <property type="nucleotide sequence ID" value="NZ_LT670818.1"/>
</dbReference>
<keyword evidence="2" id="KW-0732">Signal</keyword>
<dbReference type="InterPro" id="IPR042100">
    <property type="entry name" value="Bug_dom1"/>
</dbReference>
<dbReference type="InterPro" id="IPR005064">
    <property type="entry name" value="BUG"/>
</dbReference>
<accession>A0A1M5USK6</accession>
<evidence type="ECO:0000256" key="2">
    <source>
        <dbReference type="SAM" id="SignalP"/>
    </source>
</evidence>
<keyword evidence="3" id="KW-0675">Receptor</keyword>
<name>A0A1M5USK6_9BRAD</name>
<evidence type="ECO:0000256" key="1">
    <source>
        <dbReference type="ARBA" id="ARBA00006987"/>
    </source>
</evidence>
<dbReference type="PANTHER" id="PTHR42928">
    <property type="entry name" value="TRICARBOXYLATE-BINDING PROTEIN"/>
    <property type="match status" value="1"/>
</dbReference>
<proteinExistence type="inferred from homology"/>
<dbReference type="Pfam" id="PF03401">
    <property type="entry name" value="TctC"/>
    <property type="match status" value="1"/>
</dbReference>
<evidence type="ECO:0000313" key="3">
    <source>
        <dbReference type="EMBL" id="SHH66037.1"/>
    </source>
</evidence>
<dbReference type="EMBL" id="LT670818">
    <property type="protein sequence ID" value="SHH66037.1"/>
    <property type="molecule type" value="Genomic_DNA"/>
</dbReference>
<feature type="chain" id="PRO_5013359418" evidence="2">
    <location>
        <begin position="22"/>
        <end position="327"/>
    </location>
</feature>
<gene>
    <name evidence="3" type="ORF">SAMN05444169_8634</name>
</gene>
<protein>
    <submittedName>
        <fullName evidence="3">Tripartite-type tricarboxylate transporter, receptor component TctC</fullName>
    </submittedName>
</protein>
<comment type="similarity">
    <text evidence="1">Belongs to the UPF0065 (bug) family.</text>
</comment>
<reference evidence="3 4" key="1">
    <citation type="submission" date="2016-11" db="EMBL/GenBank/DDBJ databases">
        <authorList>
            <person name="Jaros S."/>
            <person name="Januszkiewicz K."/>
            <person name="Wedrychowicz H."/>
        </authorList>
    </citation>
    <scope>NUCLEOTIDE SEQUENCE [LARGE SCALE GENOMIC DNA]</scope>
    <source>
        <strain evidence="3 4">GAS242</strain>
    </source>
</reference>
<feature type="signal peptide" evidence="2">
    <location>
        <begin position="1"/>
        <end position="21"/>
    </location>
</feature>
<dbReference type="Proteomes" id="UP000190675">
    <property type="component" value="Chromosome I"/>
</dbReference>